<evidence type="ECO:0000313" key="2">
    <source>
        <dbReference type="Proteomes" id="UP001497644"/>
    </source>
</evidence>
<dbReference type="Proteomes" id="UP001497644">
    <property type="component" value="Chromosome 7"/>
</dbReference>
<accession>A0AAV2P304</accession>
<proteinExistence type="predicted"/>
<sequence>MLSARGFDRPASPKALGRNRRSVPFAEAAACRRNYRAGTCHDFPISPTKLSGPRDLGADHAFGFVVSIGSDTVYRFGPPVTISDNVSKISVIRLSKQMDFAGNERL</sequence>
<name>A0AAV2P304_9HYME</name>
<organism evidence="1 2">
    <name type="scientific">Lasius platythorax</name>
    <dbReference type="NCBI Taxonomy" id="488582"/>
    <lineage>
        <taxon>Eukaryota</taxon>
        <taxon>Metazoa</taxon>
        <taxon>Ecdysozoa</taxon>
        <taxon>Arthropoda</taxon>
        <taxon>Hexapoda</taxon>
        <taxon>Insecta</taxon>
        <taxon>Pterygota</taxon>
        <taxon>Neoptera</taxon>
        <taxon>Endopterygota</taxon>
        <taxon>Hymenoptera</taxon>
        <taxon>Apocrita</taxon>
        <taxon>Aculeata</taxon>
        <taxon>Formicoidea</taxon>
        <taxon>Formicidae</taxon>
        <taxon>Formicinae</taxon>
        <taxon>Lasius</taxon>
        <taxon>Lasius</taxon>
    </lineage>
</organism>
<dbReference type="AlphaFoldDB" id="A0AAV2P304"/>
<protein>
    <submittedName>
        <fullName evidence="1">Uncharacterized protein</fullName>
    </submittedName>
</protein>
<gene>
    <name evidence="1" type="ORF">LPLAT_LOCUS12468</name>
</gene>
<dbReference type="EMBL" id="OZ034830">
    <property type="protein sequence ID" value="CAL1687231.1"/>
    <property type="molecule type" value="Genomic_DNA"/>
</dbReference>
<evidence type="ECO:0000313" key="1">
    <source>
        <dbReference type="EMBL" id="CAL1687231.1"/>
    </source>
</evidence>
<keyword evidence="2" id="KW-1185">Reference proteome</keyword>
<reference evidence="1" key="1">
    <citation type="submission" date="2024-04" db="EMBL/GenBank/DDBJ databases">
        <authorList>
            <consortium name="Molecular Ecology Group"/>
        </authorList>
    </citation>
    <scope>NUCLEOTIDE SEQUENCE</scope>
</reference>